<dbReference type="Proteomes" id="UP000500961">
    <property type="component" value="Chromosome"/>
</dbReference>
<evidence type="ECO:0000313" key="1">
    <source>
        <dbReference type="EMBL" id="QKG80700.1"/>
    </source>
</evidence>
<proteinExistence type="predicted"/>
<sequence>MKKIILFLPLGLVILQSFLLTNISHAQRQRSNWIQQKNAYKGRWRVGFGIDVTDPTGVDMQFYRLNGVCDRSFSITKKIAIGIWAGMEGIVTGPIIEKQNNDANWESGSIRFGSDIKFYLPMALNPYIGIGFESGKRKYFGLNEMSTDIVARLGIEHKIVGTKLSTQSGLNITLFIDGKLNKSIDKDFMYITPSVGLRFHWL</sequence>
<dbReference type="KEGG" id="ttz:FHG85_10630"/>
<dbReference type="RefSeq" id="WP_173075706.1">
    <property type="nucleotide sequence ID" value="NZ_CP041345.1"/>
</dbReference>
<organism evidence="1 2">
    <name type="scientific">Tenuifilum thalassicum</name>
    <dbReference type="NCBI Taxonomy" id="2590900"/>
    <lineage>
        <taxon>Bacteria</taxon>
        <taxon>Pseudomonadati</taxon>
        <taxon>Bacteroidota</taxon>
        <taxon>Bacteroidia</taxon>
        <taxon>Bacteroidales</taxon>
        <taxon>Tenuifilaceae</taxon>
        <taxon>Tenuifilum</taxon>
    </lineage>
</organism>
<dbReference type="EMBL" id="CP041345">
    <property type="protein sequence ID" value="QKG80700.1"/>
    <property type="molecule type" value="Genomic_DNA"/>
</dbReference>
<reference evidence="1 2" key="1">
    <citation type="submission" date="2019-07" db="EMBL/GenBank/DDBJ databases">
        <title>Thalassofilum flectens gen. nov., sp. nov., a novel moderate thermophilic anaerobe from a shallow sea hot spring in Kunashir Island (Russia), representing a new family in the order Bacteroidales, and proposal of Thalassofilacea fam. nov.</title>
        <authorList>
            <person name="Kochetkova T.V."/>
            <person name="Podosokorskaya O.A."/>
            <person name="Novikov A."/>
            <person name="Elcheninov A.G."/>
            <person name="Toshchakov S.V."/>
            <person name="Kublanov I.V."/>
        </authorList>
    </citation>
    <scope>NUCLEOTIDE SEQUENCE [LARGE SCALE GENOMIC DNA]</scope>
    <source>
        <strain evidence="1 2">38-H</strain>
    </source>
</reference>
<dbReference type="AlphaFoldDB" id="A0A7D4BC98"/>
<evidence type="ECO:0000313" key="2">
    <source>
        <dbReference type="Proteomes" id="UP000500961"/>
    </source>
</evidence>
<gene>
    <name evidence="1" type="ORF">FHG85_10630</name>
</gene>
<name>A0A7D4BC98_9BACT</name>
<protein>
    <recommendedName>
        <fullName evidence="3">Outer membrane protein beta-barrel domain-containing protein</fullName>
    </recommendedName>
</protein>
<keyword evidence="2" id="KW-1185">Reference proteome</keyword>
<accession>A0A7D4BC98</accession>
<evidence type="ECO:0008006" key="3">
    <source>
        <dbReference type="Google" id="ProtNLM"/>
    </source>
</evidence>